<dbReference type="STRING" id="4540.A0A3L6SML6"/>
<evidence type="ECO:0000313" key="6">
    <source>
        <dbReference type="EMBL" id="RLN23871.1"/>
    </source>
</evidence>
<sequence length="449" mass="49825">MASPAVYSRARRLFSVFSSTPPRAQVPKFAPVRAPTPAPGLNAADGEADAKPHAGRNRRMSIGKILRVISEERHPDKLVSQFITASTASPSFRDNRRVYEVAVSRLASYGHSDAVAALLDSQKPFIEEPGLSAALDVIPLMEKCGLTPDEITFNTLLNGFYNNCRFNDAEKVWEMMKERNVEPNTKSYNAKLRGLVTDGRIEDAVAVIEVMQKDGPKPDSVSYNELIRGALCQKPDLSAALDVIALMDKCGLTPDEISFNTLLNGFYNNGCCDDAEKVWEMMKERNVKPGTKSYNAKLRGLVSRGSIEDAIGLIERMQEDGPKPDTVSYNELIRGYCNEGRLDEAKKLYDDLVKNECAPNRGTFQTLVPRVLEAGELDSALRCCHEILNRKCKVQCSLLQGVVTALVAASRVEEAKTIVELGRKNFYPRKGLRMPPRTREDMGLKMPTY</sequence>
<dbReference type="InterPro" id="IPR002885">
    <property type="entry name" value="PPR_rpt"/>
</dbReference>
<evidence type="ECO:0000256" key="2">
    <source>
        <dbReference type="ARBA" id="ARBA00022737"/>
    </source>
</evidence>
<evidence type="ECO:0000313" key="7">
    <source>
        <dbReference type="Proteomes" id="UP000275267"/>
    </source>
</evidence>
<protein>
    <submittedName>
        <fullName evidence="6">Pentatricopeptide repeat-containing protein</fullName>
    </submittedName>
</protein>
<accession>A0A3L6SML6</accession>
<dbReference type="Gene3D" id="1.25.40.10">
    <property type="entry name" value="Tetratricopeptide repeat domain"/>
    <property type="match status" value="2"/>
</dbReference>
<feature type="repeat" description="PPR" evidence="4">
    <location>
        <begin position="290"/>
        <end position="324"/>
    </location>
</feature>
<feature type="repeat" description="PPR" evidence="4">
    <location>
        <begin position="325"/>
        <end position="359"/>
    </location>
</feature>
<evidence type="ECO:0000256" key="1">
    <source>
        <dbReference type="ARBA" id="ARBA00007626"/>
    </source>
</evidence>
<dbReference type="GO" id="GO:0009507">
    <property type="term" value="C:chloroplast"/>
    <property type="evidence" value="ECO:0007669"/>
    <property type="project" value="TreeGrafter"/>
</dbReference>
<dbReference type="PANTHER" id="PTHR47936">
    <property type="entry name" value="PPR_LONG DOMAIN-CONTAINING PROTEIN"/>
    <property type="match status" value="1"/>
</dbReference>
<dbReference type="AlphaFoldDB" id="A0A3L6SML6"/>
<keyword evidence="7" id="KW-1185">Reference proteome</keyword>
<feature type="repeat" description="PPR" evidence="4">
    <location>
        <begin position="149"/>
        <end position="183"/>
    </location>
</feature>
<comment type="similarity">
    <text evidence="1">Belongs to the PPR family. P subfamily.</text>
</comment>
<dbReference type="Proteomes" id="UP000275267">
    <property type="component" value="Unassembled WGS sequence"/>
</dbReference>
<name>A0A3L6SML6_PANMI</name>
<proteinExistence type="inferred from homology"/>
<dbReference type="EMBL" id="PQIB02000004">
    <property type="protein sequence ID" value="RLN23871.1"/>
    <property type="molecule type" value="Genomic_DNA"/>
</dbReference>
<dbReference type="Pfam" id="PF13041">
    <property type="entry name" value="PPR_2"/>
    <property type="match status" value="3"/>
</dbReference>
<dbReference type="PANTHER" id="PTHR47936:SF5">
    <property type="entry name" value="PENTACOTRIPEPTIDE-REPEAT REGION OF PRORP DOMAIN-CONTAINING PROTEIN"/>
    <property type="match status" value="1"/>
</dbReference>
<gene>
    <name evidence="6" type="ORF">C2845_PM07G26880</name>
</gene>
<evidence type="ECO:0000256" key="4">
    <source>
        <dbReference type="PROSITE-ProRule" id="PRU00708"/>
    </source>
</evidence>
<dbReference type="NCBIfam" id="TIGR00756">
    <property type="entry name" value="PPR"/>
    <property type="match status" value="5"/>
</dbReference>
<feature type="repeat" description="PPR" evidence="4">
    <location>
        <begin position="184"/>
        <end position="218"/>
    </location>
</feature>
<keyword evidence="2" id="KW-0677">Repeat</keyword>
<evidence type="ECO:0000256" key="5">
    <source>
        <dbReference type="SAM" id="MobiDB-lite"/>
    </source>
</evidence>
<keyword evidence="3" id="KW-0809">Transit peptide</keyword>
<dbReference type="OrthoDB" id="185373at2759"/>
<feature type="repeat" description="PPR" evidence="4">
    <location>
        <begin position="255"/>
        <end position="289"/>
    </location>
</feature>
<dbReference type="GO" id="GO:0010019">
    <property type="term" value="P:chloroplast-nucleus signaling pathway"/>
    <property type="evidence" value="ECO:0007669"/>
    <property type="project" value="TreeGrafter"/>
</dbReference>
<evidence type="ECO:0000256" key="3">
    <source>
        <dbReference type="ARBA" id="ARBA00022946"/>
    </source>
</evidence>
<reference evidence="7" key="1">
    <citation type="journal article" date="2019" name="Nat. Commun.">
        <title>The genome of broomcorn millet.</title>
        <authorList>
            <person name="Zou C."/>
            <person name="Miki D."/>
            <person name="Li D."/>
            <person name="Tang Q."/>
            <person name="Xiao L."/>
            <person name="Rajput S."/>
            <person name="Deng P."/>
            <person name="Jia W."/>
            <person name="Huang R."/>
            <person name="Zhang M."/>
            <person name="Sun Y."/>
            <person name="Hu J."/>
            <person name="Fu X."/>
            <person name="Schnable P.S."/>
            <person name="Li F."/>
            <person name="Zhang H."/>
            <person name="Feng B."/>
            <person name="Zhu X."/>
            <person name="Liu R."/>
            <person name="Schnable J.C."/>
            <person name="Zhu J.-K."/>
            <person name="Zhang H."/>
        </authorList>
    </citation>
    <scope>NUCLEOTIDE SEQUENCE [LARGE SCALE GENOMIC DNA]</scope>
</reference>
<dbReference type="InterPro" id="IPR011990">
    <property type="entry name" value="TPR-like_helical_dom_sf"/>
</dbReference>
<feature type="region of interest" description="Disordered" evidence="5">
    <location>
        <begin position="430"/>
        <end position="449"/>
    </location>
</feature>
<comment type="caution">
    <text evidence="6">The sequence shown here is derived from an EMBL/GenBank/DDBJ whole genome shotgun (WGS) entry which is preliminary data.</text>
</comment>
<dbReference type="PROSITE" id="PS51375">
    <property type="entry name" value="PPR"/>
    <property type="match status" value="6"/>
</dbReference>
<dbReference type="GO" id="GO:0031930">
    <property type="term" value="P:mitochondria-nucleus signaling pathway"/>
    <property type="evidence" value="ECO:0007669"/>
    <property type="project" value="TreeGrafter"/>
</dbReference>
<organism evidence="6 7">
    <name type="scientific">Panicum miliaceum</name>
    <name type="common">Proso millet</name>
    <name type="synonym">Broomcorn millet</name>
    <dbReference type="NCBI Taxonomy" id="4540"/>
    <lineage>
        <taxon>Eukaryota</taxon>
        <taxon>Viridiplantae</taxon>
        <taxon>Streptophyta</taxon>
        <taxon>Embryophyta</taxon>
        <taxon>Tracheophyta</taxon>
        <taxon>Spermatophyta</taxon>
        <taxon>Magnoliopsida</taxon>
        <taxon>Liliopsida</taxon>
        <taxon>Poales</taxon>
        <taxon>Poaceae</taxon>
        <taxon>PACMAD clade</taxon>
        <taxon>Panicoideae</taxon>
        <taxon>Panicodae</taxon>
        <taxon>Paniceae</taxon>
        <taxon>Panicinae</taxon>
        <taxon>Panicum</taxon>
        <taxon>Panicum sect. Panicum</taxon>
    </lineage>
</organism>
<feature type="repeat" description="PPR" evidence="4">
    <location>
        <begin position="219"/>
        <end position="254"/>
    </location>
</feature>
<feature type="region of interest" description="Disordered" evidence="5">
    <location>
        <begin position="25"/>
        <end position="54"/>
    </location>
</feature>